<protein>
    <submittedName>
        <fullName evidence="1">Uncharacterized protein</fullName>
    </submittedName>
</protein>
<proteinExistence type="predicted"/>
<organism evidence="1">
    <name type="scientific">Anguilla anguilla</name>
    <name type="common">European freshwater eel</name>
    <name type="synonym">Muraena anguilla</name>
    <dbReference type="NCBI Taxonomy" id="7936"/>
    <lineage>
        <taxon>Eukaryota</taxon>
        <taxon>Metazoa</taxon>
        <taxon>Chordata</taxon>
        <taxon>Craniata</taxon>
        <taxon>Vertebrata</taxon>
        <taxon>Euteleostomi</taxon>
        <taxon>Actinopterygii</taxon>
        <taxon>Neopterygii</taxon>
        <taxon>Teleostei</taxon>
        <taxon>Anguilliformes</taxon>
        <taxon>Anguillidae</taxon>
        <taxon>Anguilla</taxon>
    </lineage>
</organism>
<sequence>MLFVHTRHLIDEFNLLNLGLPLKVLLSK</sequence>
<reference evidence="1" key="1">
    <citation type="submission" date="2014-11" db="EMBL/GenBank/DDBJ databases">
        <authorList>
            <person name="Amaro Gonzalez C."/>
        </authorList>
    </citation>
    <scope>NUCLEOTIDE SEQUENCE</scope>
</reference>
<dbReference type="EMBL" id="GBXM01058688">
    <property type="protein sequence ID" value="JAH49889.1"/>
    <property type="molecule type" value="Transcribed_RNA"/>
</dbReference>
<name>A0A0E9T891_ANGAN</name>
<evidence type="ECO:0000313" key="1">
    <source>
        <dbReference type="EMBL" id="JAH49889.1"/>
    </source>
</evidence>
<reference evidence="1" key="2">
    <citation type="journal article" date="2015" name="Fish Shellfish Immunol.">
        <title>Early steps in the European eel (Anguilla anguilla)-Vibrio vulnificus interaction in the gills: Role of the RtxA13 toxin.</title>
        <authorList>
            <person name="Callol A."/>
            <person name="Pajuelo D."/>
            <person name="Ebbesson L."/>
            <person name="Teles M."/>
            <person name="MacKenzie S."/>
            <person name="Amaro C."/>
        </authorList>
    </citation>
    <scope>NUCLEOTIDE SEQUENCE</scope>
</reference>
<dbReference type="AlphaFoldDB" id="A0A0E9T891"/>
<accession>A0A0E9T891</accession>